<evidence type="ECO:0000313" key="2">
    <source>
        <dbReference type="Proteomes" id="UP001605036"/>
    </source>
</evidence>
<comment type="caution">
    <text evidence="1">The sequence shown here is derived from an EMBL/GenBank/DDBJ whole genome shotgun (WGS) entry which is preliminary data.</text>
</comment>
<protein>
    <submittedName>
        <fullName evidence="1">Uncharacterized protein</fullName>
    </submittedName>
</protein>
<evidence type="ECO:0000313" key="1">
    <source>
        <dbReference type="EMBL" id="KAL2620063.1"/>
    </source>
</evidence>
<dbReference type="EMBL" id="JBHFFA010000006">
    <property type="protein sequence ID" value="KAL2620063.1"/>
    <property type="molecule type" value="Genomic_DNA"/>
</dbReference>
<proteinExistence type="predicted"/>
<name>A0ABD1XZZ2_9MARC</name>
<dbReference type="Proteomes" id="UP001605036">
    <property type="component" value="Unassembled WGS sequence"/>
</dbReference>
<gene>
    <name evidence="1" type="ORF">R1flu_000268</name>
</gene>
<reference evidence="1 2" key="1">
    <citation type="submission" date="2024-09" db="EMBL/GenBank/DDBJ databases">
        <title>Chromosome-scale assembly of Riccia fluitans.</title>
        <authorList>
            <person name="Paukszto L."/>
            <person name="Sawicki J."/>
            <person name="Karawczyk K."/>
            <person name="Piernik-Szablinska J."/>
            <person name="Szczecinska M."/>
            <person name="Mazdziarz M."/>
        </authorList>
    </citation>
    <scope>NUCLEOTIDE SEQUENCE [LARGE SCALE GENOMIC DNA]</scope>
    <source>
        <strain evidence="1">Rf_01</strain>
        <tissue evidence="1">Aerial parts of the thallus</tissue>
    </source>
</reference>
<keyword evidence="2" id="KW-1185">Reference proteome</keyword>
<organism evidence="1 2">
    <name type="scientific">Riccia fluitans</name>
    <dbReference type="NCBI Taxonomy" id="41844"/>
    <lineage>
        <taxon>Eukaryota</taxon>
        <taxon>Viridiplantae</taxon>
        <taxon>Streptophyta</taxon>
        <taxon>Embryophyta</taxon>
        <taxon>Marchantiophyta</taxon>
        <taxon>Marchantiopsida</taxon>
        <taxon>Marchantiidae</taxon>
        <taxon>Marchantiales</taxon>
        <taxon>Ricciaceae</taxon>
        <taxon>Riccia</taxon>
    </lineage>
</organism>
<sequence>MNSAINSASLLKKVYRLEDTLSSSQKKSSTICEQFGLKPASNFLKLQAAAVMSQPRSKQHELDAKAAAGEAIVLEERVSNLRSAWQKGEAKADSTARSS</sequence>
<dbReference type="AlphaFoldDB" id="A0ABD1XZZ2"/>
<accession>A0ABD1XZZ2</accession>